<dbReference type="Proteomes" id="UP000583266">
    <property type="component" value="Unassembled WGS sequence"/>
</dbReference>
<keyword evidence="1" id="KW-0479">Metal-binding</keyword>
<evidence type="ECO:0000313" key="3">
    <source>
        <dbReference type="EMBL" id="NML37272.1"/>
    </source>
</evidence>
<name>A0A848GJR1_9BACT</name>
<keyword evidence="1" id="KW-0863">Zinc-finger</keyword>
<protein>
    <recommendedName>
        <fullName evidence="2">SWIM-type domain-containing protein</fullName>
    </recommendedName>
</protein>
<organism evidence="3 4">
    <name type="scientific">Chitinophaga fulva</name>
    <dbReference type="NCBI Taxonomy" id="2728842"/>
    <lineage>
        <taxon>Bacteria</taxon>
        <taxon>Pseudomonadati</taxon>
        <taxon>Bacteroidota</taxon>
        <taxon>Chitinophagia</taxon>
        <taxon>Chitinophagales</taxon>
        <taxon>Chitinophagaceae</taxon>
        <taxon>Chitinophaga</taxon>
    </lineage>
</organism>
<evidence type="ECO:0000259" key="2">
    <source>
        <dbReference type="PROSITE" id="PS50966"/>
    </source>
</evidence>
<dbReference type="GO" id="GO:0008270">
    <property type="term" value="F:zinc ion binding"/>
    <property type="evidence" value="ECO:0007669"/>
    <property type="project" value="UniProtKB-KW"/>
</dbReference>
<dbReference type="RefSeq" id="WP_169224342.1">
    <property type="nucleotide sequence ID" value="NZ_JABBGC010000001.1"/>
</dbReference>
<dbReference type="InterPro" id="IPR007527">
    <property type="entry name" value="Znf_SWIM"/>
</dbReference>
<gene>
    <name evidence="3" type="ORF">HHL17_08675</name>
</gene>
<accession>A0A848GJR1</accession>
<evidence type="ECO:0000256" key="1">
    <source>
        <dbReference type="PROSITE-ProRule" id="PRU00325"/>
    </source>
</evidence>
<reference evidence="3 4" key="1">
    <citation type="submission" date="2020-04" db="EMBL/GenBank/DDBJ databases">
        <title>Chitinophaga sp. G-6-1-13 sp. nov., isolated from soil.</title>
        <authorList>
            <person name="Dahal R.H."/>
            <person name="Chaudhary D.K."/>
        </authorList>
    </citation>
    <scope>NUCLEOTIDE SEQUENCE [LARGE SCALE GENOMIC DNA]</scope>
    <source>
        <strain evidence="3 4">G-6-1-13</strain>
    </source>
</reference>
<proteinExistence type="predicted"/>
<evidence type="ECO:0000313" key="4">
    <source>
        <dbReference type="Proteomes" id="UP000583266"/>
    </source>
</evidence>
<keyword evidence="4" id="KW-1185">Reference proteome</keyword>
<dbReference type="EMBL" id="JABBGC010000001">
    <property type="protein sequence ID" value="NML37272.1"/>
    <property type="molecule type" value="Genomic_DNA"/>
</dbReference>
<comment type="caution">
    <text evidence="3">The sequence shown here is derived from an EMBL/GenBank/DDBJ whole genome shotgun (WGS) entry which is preliminary data.</text>
</comment>
<dbReference type="PROSITE" id="PS50966">
    <property type="entry name" value="ZF_SWIM"/>
    <property type="match status" value="1"/>
</dbReference>
<dbReference type="AlphaFoldDB" id="A0A848GJR1"/>
<keyword evidence="1" id="KW-0862">Zinc</keyword>
<sequence>MFTLRKFELQISDTIVYRGREYYENGAVVDVEETGKDFWQAEVMGTELYTVSVEILKKDRIKSYSCDCPYDGDICKHVVALLFLLREKIINTAARKNVVPKTDFYKLIQRIGLEELQEFILAHATKDETFKSLFERYFSDKDSSINIEDKYTKQLRSFIRSHSSGDFIDYRSIHRLANEVNGLLDEGRQMIQKSNFRGAFIVAKSVLTEAIELITYCDDSSGYIGDIINSSIELIRVVAEAESLAVDLQEEVLFFVQSALNRPIYFDYGDFGYEIVDLYQTLAIKLNREKSYLEFVDGQIKMTSADEYPYRKEYFIVQKIAFLKAIGNIRGAQELVRENLDIVDVRRGEVNGLIEEKDFSPAKKFITEGIKIAEKKGHPGTVAEWQKELLRIAILENDKKTIRHYTKYFAFNRGFDTVYYNQWKNTFTIDKWEEEIEEYIEERIASVELQYQKNKGKAWYSTDTLLLDLLAPIYIEEKYWDRLLALMSKETDLDRLLQYHNHLIKIYPVQLLAIYIPAFERKGVVVGNRREYADLATKMEKVIRAIPEGKDEIITVAEELIRKYPRRPAMIEELNAVVSFNRSPSRNPNDNIVT</sequence>
<feature type="domain" description="SWIM-type" evidence="2">
    <location>
        <begin position="49"/>
        <end position="86"/>
    </location>
</feature>
<dbReference type="Pfam" id="PF04434">
    <property type="entry name" value="SWIM"/>
    <property type="match status" value="1"/>
</dbReference>